<dbReference type="Proteomes" id="UP000035681">
    <property type="component" value="Unplaced"/>
</dbReference>
<feature type="region of interest" description="Disordered" evidence="2">
    <location>
        <begin position="36"/>
        <end position="71"/>
    </location>
</feature>
<dbReference type="GO" id="GO:0005861">
    <property type="term" value="C:troponin complex"/>
    <property type="evidence" value="ECO:0007669"/>
    <property type="project" value="InterPro"/>
</dbReference>
<accession>A0AAF5DIW5</accession>
<dbReference type="InterPro" id="IPR001978">
    <property type="entry name" value="Troponin"/>
</dbReference>
<dbReference type="InterPro" id="IPR038077">
    <property type="entry name" value="Troponin_sf"/>
</dbReference>
<feature type="region of interest" description="Disordered" evidence="2">
    <location>
        <begin position="230"/>
        <end position="251"/>
    </location>
</feature>
<keyword evidence="3" id="KW-1185">Reference proteome</keyword>
<evidence type="ECO:0000256" key="2">
    <source>
        <dbReference type="SAM" id="MobiDB-lite"/>
    </source>
</evidence>
<dbReference type="GO" id="GO:0006936">
    <property type="term" value="P:muscle contraction"/>
    <property type="evidence" value="ECO:0007669"/>
    <property type="project" value="TreeGrafter"/>
</dbReference>
<dbReference type="InterPro" id="IPR050875">
    <property type="entry name" value="Troponin_I"/>
</dbReference>
<sequence length="386" mass="43121">LFIMCDFLSQNNIDEEENTLTSKKGFFVRYGGAQDFCDDEEEEEEEEEYEEQEDEDEEEKRRVAERERKKEEVRKRLMEASRAKKAKKGFLTPERKKKLRKLLMEKAAEDLKQQQMLREQERQRVLQERIIPLPDLDGLDDDEMVETAKEFVERIRQLESDVYDLNYFVRQKDFEINELTIAVNDLRGKFVKPTLKKVSKTDNKFDKLKKKETAKVDFRSNLKTVESNKFAMEEKRKSSNGQNKNFSARKRRKNYNTHLSIDIIKKQIIYPFHPLIPIIYTYKEKRHPVYKFEAGGGNIGHGGATGHGNGGGGGGQIGIGGGGGGGGHGGGGGQNVGGQTTGGGHGIGGGIGGHIGKGGGAQGATGYGLQPHIAIVDGIVANKNNM</sequence>
<dbReference type="WBParaSite" id="TCONS_00013822.p1">
    <property type="protein sequence ID" value="TCONS_00013822.p1"/>
    <property type="gene ID" value="XLOC_008755"/>
</dbReference>
<organism evidence="3 4">
    <name type="scientific">Strongyloides stercoralis</name>
    <name type="common">Threadworm</name>
    <dbReference type="NCBI Taxonomy" id="6248"/>
    <lineage>
        <taxon>Eukaryota</taxon>
        <taxon>Metazoa</taxon>
        <taxon>Ecdysozoa</taxon>
        <taxon>Nematoda</taxon>
        <taxon>Chromadorea</taxon>
        <taxon>Rhabditida</taxon>
        <taxon>Tylenchina</taxon>
        <taxon>Panagrolaimomorpha</taxon>
        <taxon>Strongyloidoidea</taxon>
        <taxon>Strongyloididae</taxon>
        <taxon>Strongyloides</taxon>
    </lineage>
</organism>
<dbReference type="Gene3D" id="1.20.5.350">
    <property type="match status" value="1"/>
</dbReference>
<feature type="region of interest" description="Disordered" evidence="2">
    <location>
        <begin position="319"/>
        <end position="341"/>
    </location>
</feature>
<proteinExistence type="inferred from homology"/>
<evidence type="ECO:0000313" key="4">
    <source>
        <dbReference type="WBParaSite" id="TCONS_00013822.p1"/>
    </source>
</evidence>
<comment type="similarity">
    <text evidence="1">Belongs to the troponin I family.</text>
</comment>
<dbReference type="PANTHER" id="PTHR13738">
    <property type="entry name" value="TROPONIN I"/>
    <property type="match status" value="1"/>
</dbReference>
<name>A0AAF5DIW5_STRER</name>
<dbReference type="SUPFAM" id="SSF90250">
    <property type="entry name" value="Troponin coil-coiled subunits"/>
    <property type="match status" value="1"/>
</dbReference>
<dbReference type="Pfam" id="PF00992">
    <property type="entry name" value="Troponin"/>
    <property type="match status" value="1"/>
</dbReference>
<protein>
    <submittedName>
        <fullName evidence="4">Troponin I 4</fullName>
    </submittedName>
</protein>
<dbReference type="PANTHER" id="PTHR13738:SF41">
    <property type="entry name" value="TROPONIN I 4"/>
    <property type="match status" value="1"/>
</dbReference>
<evidence type="ECO:0000256" key="1">
    <source>
        <dbReference type="ARBA" id="ARBA00009930"/>
    </source>
</evidence>
<feature type="compositionally biased region" description="Basic and acidic residues" evidence="2">
    <location>
        <begin position="59"/>
        <end position="71"/>
    </location>
</feature>
<evidence type="ECO:0000313" key="3">
    <source>
        <dbReference type="Proteomes" id="UP000035681"/>
    </source>
</evidence>
<dbReference type="AlphaFoldDB" id="A0AAF5DIW5"/>
<reference evidence="4" key="1">
    <citation type="submission" date="2024-02" db="UniProtKB">
        <authorList>
            <consortium name="WormBaseParasite"/>
        </authorList>
    </citation>
    <scope>IDENTIFICATION</scope>
</reference>
<feature type="compositionally biased region" description="Acidic residues" evidence="2">
    <location>
        <begin position="36"/>
        <end position="58"/>
    </location>
</feature>